<dbReference type="NCBIfam" id="TIGR02227">
    <property type="entry name" value="sigpep_I_bact"/>
    <property type="match status" value="1"/>
</dbReference>
<dbReference type="EC" id="3.4.21.-" evidence="8"/>
<dbReference type="PROSITE" id="PS00760">
    <property type="entry name" value="SPASE_I_2"/>
    <property type="match status" value="1"/>
</dbReference>
<protein>
    <recommendedName>
        <fullName evidence="8">Mitochondrial inner membrane protease subunit</fullName>
        <ecNumber evidence="8">3.4.21.-</ecNumber>
    </recommendedName>
</protein>
<dbReference type="InterPro" id="IPR036286">
    <property type="entry name" value="LexA/Signal_pep-like_sf"/>
</dbReference>
<evidence type="ECO:0000256" key="5">
    <source>
        <dbReference type="ARBA" id="ARBA00023136"/>
    </source>
</evidence>
<comment type="subcellular location">
    <subcellularLocation>
        <location evidence="1 8">Mitochondrion inner membrane</location>
    </subcellularLocation>
</comment>
<dbReference type="PANTHER" id="PTHR12383:SF16">
    <property type="entry name" value="MITOCHONDRIAL INNER MEMBRANE PROTEASE SUBUNIT 1"/>
    <property type="match status" value="1"/>
</dbReference>
<keyword evidence="4 8" id="KW-0496">Mitochondrion</keyword>
<organism evidence="10 11">
    <name type="scientific">Curvularia clavata</name>
    <dbReference type="NCBI Taxonomy" id="95742"/>
    <lineage>
        <taxon>Eukaryota</taxon>
        <taxon>Fungi</taxon>
        <taxon>Dikarya</taxon>
        <taxon>Ascomycota</taxon>
        <taxon>Pezizomycotina</taxon>
        <taxon>Dothideomycetes</taxon>
        <taxon>Pleosporomycetidae</taxon>
        <taxon>Pleosporales</taxon>
        <taxon>Pleosporineae</taxon>
        <taxon>Pleosporaceae</taxon>
        <taxon>Curvularia</taxon>
    </lineage>
</organism>
<dbReference type="InterPro" id="IPR000223">
    <property type="entry name" value="Pept_S26A_signal_pept_1"/>
</dbReference>
<dbReference type="Proteomes" id="UP001056012">
    <property type="component" value="Chromosome 4"/>
</dbReference>
<dbReference type="GO" id="GO:0006627">
    <property type="term" value="P:protein processing involved in protein targeting to mitochondrion"/>
    <property type="evidence" value="ECO:0007669"/>
    <property type="project" value="TreeGrafter"/>
</dbReference>
<name>A0A9Q9DT44_CURCL</name>
<keyword evidence="2 8" id="KW-0999">Mitochondrion inner membrane</keyword>
<dbReference type="GO" id="GO:0006465">
    <property type="term" value="P:signal peptide processing"/>
    <property type="evidence" value="ECO:0007669"/>
    <property type="project" value="InterPro"/>
</dbReference>
<accession>A0A9Q9DT44</accession>
<keyword evidence="8" id="KW-0645">Protease</keyword>
<evidence type="ECO:0000259" key="9">
    <source>
        <dbReference type="Pfam" id="PF10502"/>
    </source>
</evidence>
<dbReference type="FunFam" id="2.10.109.10:FF:000015">
    <property type="entry name" value="Mitochondrial inner membrane protease subunit 1"/>
    <property type="match status" value="1"/>
</dbReference>
<feature type="active site" evidence="7">
    <location>
        <position position="110"/>
    </location>
</feature>
<dbReference type="PRINTS" id="PR00727">
    <property type="entry name" value="LEADERPTASE"/>
</dbReference>
<dbReference type="GO" id="GO:0004252">
    <property type="term" value="F:serine-type endopeptidase activity"/>
    <property type="evidence" value="ECO:0007669"/>
    <property type="project" value="InterPro"/>
</dbReference>
<dbReference type="InterPro" id="IPR019533">
    <property type="entry name" value="Peptidase_S26"/>
</dbReference>
<dbReference type="Gene3D" id="2.10.109.10">
    <property type="entry name" value="Umud Fragment, subunit A"/>
    <property type="match status" value="1"/>
</dbReference>
<evidence type="ECO:0000313" key="11">
    <source>
        <dbReference type="Proteomes" id="UP001056012"/>
    </source>
</evidence>
<evidence type="ECO:0000256" key="8">
    <source>
        <dbReference type="RuleBase" id="RU362041"/>
    </source>
</evidence>
<dbReference type="AlphaFoldDB" id="A0A9Q9DT44"/>
<proteinExistence type="inferred from homology"/>
<dbReference type="PANTHER" id="PTHR12383">
    <property type="entry name" value="PROTEASE FAMILY S26 MITOCHONDRIAL INNER MEMBRANE PROTEASE-RELATED"/>
    <property type="match status" value="1"/>
</dbReference>
<feature type="domain" description="Peptidase S26" evidence="9">
    <location>
        <begin position="39"/>
        <end position="189"/>
    </location>
</feature>
<reference evidence="10" key="1">
    <citation type="submission" date="2021-12" db="EMBL/GenBank/DDBJ databases">
        <title>Curvularia clavata genome.</title>
        <authorList>
            <person name="Cao Y."/>
        </authorList>
    </citation>
    <scope>NUCLEOTIDE SEQUENCE</scope>
    <source>
        <strain evidence="10">Yc1106</strain>
    </source>
</reference>
<dbReference type="OrthoDB" id="308440at2759"/>
<comment type="similarity">
    <text evidence="6">Belongs to the peptidase S26 family. IMP1 subfamily.</text>
</comment>
<evidence type="ECO:0000313" key="10">
    <source>
        <dbReference type="EMBL" id="USP78397.1"/>
    </source>
</evidence>
<dbReference type="VEuPathDB" id="FungiDB:yc1106_05671"/>
<evidence type="ECO:0000256" key="7">
    <source>
        <dbReference type="PIRSR" id="PIRSR600223-1"/>
    </source>
</evidence>
<keyword evidence="11" id="KW-1185">Reference proteome</keyword>
<evidence type="ECO:0000256" key="2">
    <source>
        <dbReference type="ARBA" id="ARBA00022792"/>
    </source>
</evidence>
<dbReference type="CDD" id="cd06530">
    <property type="entry name" value="S26_SPase_I"/>
    <property type="match status" value="1"/>
</dbReference>
<sequence>MPPPWSFMHRFHRKSAPAFLNPGAWLPQPNPRSGNATLVVKVFIVGHVVVTYIGGVGSTTGISMIPTIPHSFTSHPWILYSSLHRRGRKIQVGDVITYTHPMFPHEHGCKRVIGMPGDFVSVITPGRRDTDIEADDVDGKWASVREEVIRVPEGHCWVQGDNLEWSRDSRLFGPLPLGLVKSKVLAVIWPLREAKWVGSKVDVVEPQQVERDWIMK</sequence>
<dbReference type="InterPro" id="IPR019757">
    <property type="entry name" value="Pept_S26A_signal_pept_1_Lys-AS"/>
</dbReference>
<evidence type="ECO:0000256" key="6">
    <source>
        <dbReference type="ARBA" id="ARBA00038445"/>
    </source>
</evidence>
<gene>
    <name evidence="10" type="ORF">yc1106_05671</name>
</gene>
<feature type="active site" evidence="7">
    <location>
        <position position="63"/>
    </location>
</feature>
<dbReference type="EMBL" id="CP089277">
    <property type="protein sequence ID" value="USP78397.1"/>
    <property type="molecule type" value="Genomic_DNA"/>
</dbReference>
<evidence type="ECO:0000256" key="3">
    <source>
        <dbReference type="ARBA" id="ARBA00022801"/>
    </source>
</evidence>
<dbReference type="GO" id="GO:0042720">
    <property type="term" value="C:mitochondrial inner membrane peptidase complex"/>
    <property type="evidence" value="ECO:0007669"/>
    <property type="project" value="TreeGrafter"/>
</dbReference>
<dbReference type="SUPFAM" id="SSF51306">
    <property type="entry name" value="LexA/Signal peptidase"/>
    <property type="match status" value="1"/>
</dbReference>
<keyword evidence="5" id="KW-0472">Membrane</keyword>
<evidence type="ECO:0000256" key="1">
    <source>
        <dbReference type="ARBA" id="ARBA00004273"/>
    </source>
</evidence>
<keyword evidence="3 8" id="KW-0378">Hydrolase</keyword>
<evidence type="ECO:0000256" key="4">
    <source>
        <dbReference type="ARBA" id="ARBA00023128"/>
    </source>
</evidence>
<dbReference type="InterPro" id="IPR052064">
    <property type="entry name" value="Mito_IMP1_subunit"/>
</dbReference>
<dbReference type="Pfam" id="PF10502">
    <property type="entry name" value="Peptidase_S26"/>
    <property type="match status" value="1"/>
</dbReference>